<evidence type="ECO:0000256" key="3">
    <source>
        <dbReference type="ARBA" id="ARBA00023163"/>
    </source>
</evidence>
<dbReference type="PROSITE" id="PS50977">
    <property type="entry name" value="HTH_TETR_2"/>
    <property type="match status" value="1"/>
</dbReference>
<evidence type="ECO:0000259" key="5">
    <source>
        <dbReference type="PROSITE" id="PS50977"/>
    </source>
</evidence>
<dbReference type="PANTHER" id="PTHR30055:SF234">
    <property type="entry name" value="HTH-TYPE TRANSCRIPTIONAL REGULATOR BETI"/>
    <property type="match status" value="1"/>
</dbReference>
<dbReference type="Gene3D" id="1.10.357.10">
    <property type="entry name" value="Tetracycline Repressor, domain 2"/>
    <property type="match status" value="1"/>
</dbReference>
<dbReference type="Proteomes" id="UP001595956">
    <property type="component" value="Unassembled WGS sequence"/>
</dbReference>
<keyword evidence="1" id="KW-0805">Transcription regulation</keyword>
<dbReference type="SUPFAM" id="SSF46689">
    <property type="entry name" value="Homeodomain-like"/>
    <property type="match status" value="1"/>
</dbReference>
<dbReference type="InterPro" id="IPR009057">
    <property type="entry name" value="Homeodomain-like_sf"/>
</dbReference>
<evidence type="ECO:0000256" key="1">
    <source>
        <dbReference type="ARBA" id="ARBA00023015"/>
    </source>
</evidence>
<evidence type="ECO:0000313" key="6">
    <source>
        <dbReference type="EMBL" id="MFC5495036.1"/>
    </source>
</evidence>
<dbReference type="RefSeq" id="WP_345174008.1">
    <property type="nucleotide sequence ID" value="NZ_BAABFQ010000005.1"/>
</dbReference>
<dbReference type="EMBL" id="JBHSMD010000006">
    <property type="protein sequence ID" value="MFC5495036.1"/>
    <property type="molecule type" value="Genomic_DNA"/>
</dbReference>
<gene>
    <name evidence="6" type="ORF">ACFPKY_18135</name>
</gene>
<dbReference type="InterPro" id="IPR050109">
    <property type="entry name" value="HTH-type_TetR-like_transc_reg"/>
</dbReference>
<feature type="DNA-binding region" description="H-T-H motif" evidence="4">
    <location>
        <begin position="41"/>
        <end position="60"/>
    </location>
</feature>
<proteinExistence type="predicted"/>
<reference evidence="7" key="1">
    <citation type="journal article" date="2019" name="Int. J. Syst. Evol. Microbiol.">
        <title>The Global Catalogue of Microorganisms (GCM) 10K type strain sequencing project: providing services to taxonomists for standard genome sequencing and annotation.</title>
        <authorList>
            <consortium name="The Broad Institute Genomics Platform"/>
            <consortium name="The Broad Institute Genome Sequencing Center for Infectious Disease"/>
            <person name="Wu L."/>
            <person name="Ma J."/>
        </authorList>
    </citation>
    <scope>NUCLEOTIDE SEQUENCE [LARGE SCALE GENOMIC DNA]</scope>
    <source>
        <strain evidence="7">KACC 13778</strain>
    </source>
</reference>
<feature type="domain" description="HTH tetR-type" evidence="5">
    <location>
        <begin position="18"/>
        <end position="78"/>
    </location>
</feature>
<comment type="caution">
    <text evidence="6">The sequence shown here is derived from an EMBL/GenBank/DDBJ whole genome shotgun (WGS) entry which is preliminary data.</text>
</comment>
<protein>
    <submittedName>
        <fullName evidence="6">TetR/AcrR family transcriptional regulator</fullName>
    </submittedName>
</protein>
<dbReference type="PANTHER" id="PTHR30055">
    <property type="entry name" value="HTH-TYPE TRANSCRIPTIONAL REGULATOR RUTR"/>
    <property type="match status" value="1"/>
</dbReference>
<organism evidence="6 7">
    <name type="scientific">Nocardioides caricicola</name>
    <dbReference type="NCBI Taxonomy" id="634770"/>
    <lineage>
        <taxon>Bacteria</taxon>
        <taxon>Bacillati</taxon>
        <taxon>Actinomycetota</taxon>
        <taxon>Actinomycetes</taxon>
        <taxon>Propionibacteriales</taxon>
        <taxon>Nocardioidaceae</taxon>
        <taxon>Nocardioides</taxon>
    </lineage>
</organism>
<sequence length="191" mass="20592">MSSQPSVLPQRGLNERQVETVERLFASARTLLDEAAYDDISIRLVASGAGVSAATAYTYFSSKDHLFATLYWRHLADAGRPELTGGPTDRLRQTVRHLADTAAAGPMLSAAATKSLLASDPDVERVRRAVGQHWYALFSEALGEHAEPTLIRTLTFMFSGALIEAGVGMIEYADLGRELEGAVALLTRDGA</sequence>
<evidence type="ECO:0000313" key="7">
    <source>
        <dbReference type="Proteomes" id="UP001595956"/>
    </source>
</evidence>
<dbReference type="Pfam" id="PF00440">
    <property type="entry name" value="TetR_N"/>
    <property type="match status" value="1"/>
</dbReference>
<accession>A0ABW0N487</accession>
<dbReference type="PRINTS" id="PR00455">
    <property type="entry name" value="HTHTETR"/>
</dbReference>
<name>A0ABW0N487_9ACTN</name>
<dbReference type="InterPro" id="IPR001647">
    <property type="entry name" value="HTH_TetR"/>
</dbReference>
<evidence type="ECO:0000256" key="2">
    <source>
        <dbReference type="ARBA" id="ARBA00023125"/>
    </source>
</evidence>
<evidence type="ECO:0000256" key="4">
    <source>
        <dbReference type="PROSITE-ProRule" id="PRU00335"/>
    </source>
</evidence>
<keyword evidence="2 4" id="KW-0238">DNA-binding</keyword>
<keyword evidence="7" id="KW-1185">Reference proteome</keyword>
<keyword evidence="3" id="KW-0804">Transcription</keyword>